<dbReference type="CDD" id="cd02537">
    <property type="entry name" value="GT8_Glycogenin"/>
    <property type="match status" value="1"/>
</dbReference>
<dbReference type="SUPFAM" id="SSF53448">
    <property type="entry name" value="Nucleotide-diphospho-sugar transferases"/>
    <property type="match status" value="1"/>
</dbReference>
<evidence type="ECO:0000313" key="2">
    <source>
        <dbReference type="Proteomes" id="UP001515683"/>
    </source>
</evidence>
<dbReference type="InterPro" id="IPR002495">
    <property type="entry name" value="Glyco_trans_8"/>
</dbReference>
<dbReference type="InterPro" id="IPR029044">
    <property type="entry name" value="Nucleotide-diphossugar_trans"/>
</dbReference>
<dbReference type="EMBL" id="VWXF01000001">
    <property type="protein sequence ID" value="NIF20399.1"/>
    <property type="molecule type" value="Genomic_DNA"/>
</dbReference>
<evidence type="ECO:0000313" key="1">
    <source>
        <dbReference type="EMBL" id="NIF20399.1"/>
    </source>
</evidence>
<dbReference type="Pfam" id="PF01501">
    <property type="entry name" value="Glyco_transf_8"/>
    <property type="match status" value="1"/>
</dbReference>
<organism evidence="1 2">
    <name type="scientific">Candidatus Pantoea multigeneris</name>
    <dbReference type="NCBI Taxonomy" id="2608357"/>
    <lineage>
        <taxon>Bacteria</taxon>
        <taxon>Pseudomonadati</taxon>
        <taxon>Pseudomonadota</taxon>
        <taxon>Gammaproteobacteria</taxon>
        <taxon>Enterobacterales</taxon>
        <taxon>Erwiniaceae</taxon>
        <taxon>Pantoea</taxon>
    </lineage>
</organism>
<protein>
    <submittedName>
        <fullName evidence="1">Glycosyltransferase family 8 protein</fullName>
    </submittedName>
</protein>
<proteinExistence type="predicted"/>
<dbReference type="PANTHER" id="PTHR11183">
    <property type="entry name" value="GLYCOGENIN SUBFAMILY MEMBER"/>
    <property type="match status" value="1"/>
</dbReference>
<reference evidence="1 2" key="1">
    <citation type="journal article" date="2019" name="bioRxiv">
        <title>Bacteria contribute to plant secondary compound degradation in a generalist herbivore system.</title>
        <authorList>
            <person name="Francoeur C.B."/>
            <person name="Khadempour L."/>
            <person name="Moreira-Soto R.D."/>
            <person name="Gotting K."/>
            <person name="Book A.J."/>
            <person name="Pinto-Tomas A.A."/>
            <person name="Keefover-Ring K."/>
            <person name="Currie C.R."/>
        </authorList>
    </citation>
    <scope>NUCLEOTIDE SEQUENCE [LARGE SCALE GENOMIC DNA]</scope>
    <source>
        <strain evidence="1">Acro-835</strain>
    </source>
</reference>
<dbReference type="InterPro" id="IPR050587">
    <property type="entry name" value="GNT1/Glycosyltrans_8"/>
</dbReference>
<dbReference type="RefSeq" id="WP_167012388.1">
    <property type="nucleotide sequence ID" value="NZ_VWXF01000001.1"/>
</dbReference>
<gene>
    <name evidence="1" type="ORF">F3J40_02035</name>
</gene>
<keyword evidence="2" id="KW-1185">Reference proteome</keyword>
<comment type="caution">
    <text evidence="1">The sequence shown here is derived from an EMBL/GenBank/DDBJ whole genome shotgun (WGS) entry which is preliminary data.</text>
</comment>
<name>A0ABX0RAA1_9GAMM</name>
<accession>A0ABX0RAA1</accession>
<dbReference type="Gene3D" id="3.90.550.10">
    <property type="entry name" value="Spore Coat Polysaccharide Biosynthesis Protein SpsA, Chain A"/>
    <property type="match status" value="1"/>
</dbReference>
<dbReference type="Proteomes" id="UP001515683">
    <property type="component" value="Unassembled WGS sequence"/>
</dbReference>
<sequence>MYAWATLLTQPNYLIGVRALQRSLRQSKTQWPLVVMVTDAISHADRELLQEEGCLIHPVAPLQPPSGLSEHYASAQFGEVWTKLRVWQLPDCERVVFLDADMLVLQNMDELFTLDLGDNLLAACHACRCNPNRIASYPASWQPDYCHYTWQERGQPAPENVDLYLNGGFLVLKPDPEVFKQLSARIAAIDDLRAYPFSEQDLLNEAFAGRWLPLPYIYNALKTLPFQHPKLWHEPEVKNLHFILAKPWVRDLQQPEAERDRYYALDKRWWDHYNGEI</sequence>